<proteinExistence type="predicted"/>
<dbReference type="EMBL" id="LJJR01000008">
    <property type="protein sequence ID" value="KPD32374.1"/>
    <property type="molecule type" value="Genomic_DNA"/>
</dbReference>
<dbReference type="InterPro" id="IPR010148">
    <property type="entry name" value="CRISPR-assoc_prot_CT1975"/>
</dbReference>
<dbReference type="Pfam" id="PF09344">
    <property type="entry name" value="Cas_CT1975"/>
    <property type="match status" value="1"/>
</dbReference>
<organism evidence="1 2">
    <name type="scientific">Thermus scotoductus</name>
    <dbReference type="NCBI Taxonomy" id="37636"/>
    <lineage>
        <taxon>Bacteria</taxon>
        <taxon>Thermotogati</taxon>
        <taxon>Deinococcota</taxon>
        <taxon>Deinococci</taxon>
        <taxon>Thermales</taxon>
        <taxon>Thermaceae</taxon>
        <taxon>Thermus</taxon>
    </lineage>
</organism>
<dbReference type="AlphaFoldDB" id="A0A0N0ZRB9"/>
<sequence>MKLLEVHVIQTVAPSNLNRDDTGSPKDALFGGYRRARISSQAQKRAVRVAFKDWPLLSEEERAVRTRRLMDALLGKLSDIPEDQARLAVENALNALGFGVKEGRTEYLLFLGNYELSRLAELIRNNLEKLSAGPAKGKKGAEVDADLKKALERVLDGGKAVDLALFGRMLADRPELGVDAAAQVAHALSTHKVDREFDFYTAVDDLNPKEDTGAGMMGDVEFYSATMYRYAVVNLDQLAANLQGDVELALRGALVFLEAFALTLPSGKQNSFAAHNPPLFLAFRAGVGLPRNLATAFERPVWSKDGKALSALSVEALVQEWNKFDRAYGPLEPEWKGALNLTEAEVVNLPVVERLGSLKQEAEKALRELLALGG</sequence>
<accession>A0A0N0ZRB9</accession>
<gene>
    <name evidence="1" type="ORF">AN926_04440</name>
</gene>
<evidence type="ECO:0000313" key="2">
    <source>
        <dbReference type="Proteomes" id="UP000053099"/>
    </source>
</evidence>
<dbReference type="PATRIC" id="fig|37636.3.peg.2642"/>
<evidence type="ECO:0000313" key="1">
    <source>
        <dbReference type="EMBL" id="KPD32374.1"/>
    </source>
</evidence>
<dbReference type="Proteomes" id="UP000053099">
    <property type="component" value="Unassembled WGS sequence"/>
</dbReference>
<dbReference type="NCBIfam" id="TIGR01869">
    <property type="entry name" value="casC_Cse4"/>
    <property type="match status" value="1"/>
</dbReference>
<protein>
    <submittedName>
        <fullName evidence="1">CRISPR-associated protein Cse4</fullName>
    </submittedName>
</protein>
<name>A0A0N0ZRB9_THESC</name>
<comment type="caution">
    <text evidence="1">The sequence shown here is derived from an EMBL/GenBank/DDBJ whole genome shotgun (WGS) entry which is preliminary data.</text>
</comment>
<reference evidence="1 2" key="1">
    <citation type="submission" date="2015-09" db="EMBL/GenBank/DDBJ databases">
        <title>Draft genome sequence of Thermus scotoductus strain K1 isolated from a geothermal spring in Nagorno-Karabakh, Armenia.</title>
        <authorList>
            <person name="Saghatelyan A."/>
            <person name="Poghosyan L."/>
            <person name="Panosyan H."/>
            <person name="Birkeland N.-K."/>
        </authorList>
    </citation>
    <scope>NUCLEOTIDE SEQUENCE [LARGE SCALE GENOMIC DNA]</scope>
    <source>
        <strain evidence="1 2">K1</strain>
    </source>
</reference>